<protein>
    <recommendedName>
        <fullName evidence="1">Peptidase S1 domain-containing protein</fullName>
    </recommendedName>
</protein>
<dbReference type="Proteomes" id="UP000288216">
    <property type="component" value="Unassembled WGS sequence"/>
</dbReference>
<sequence length="73" mass="8310">MFDDAGLQLEPPNVKVYVGTLRSAKGRARDVTEIHIHRRYNQTNAGDNNNYAYDIALLRLKETLIYSDTIRSG</sequence>
<gene>
    <name evidence="2" type="ORF">scyTo_0022906</name>
</gene>
<dbReference type="Pfam" id="PF00089">
    <property type="entry name" value="Trypsin"/>
    <property type="match status" value="1"/>
</dbReference>
<dbReference type="OrthoDB" id="6127264at2759"/>
<dbReference type="EMBL" id="BFAA01024750">
    <property type="protein sequence ID" value="GCB82414.1"/>
    <property type="molecule type" value="Genomic_DNA"/>
</dbReference>
<keyword evidence="3" id="KW-1185">Reference proteome</keyword>
<evidence type="ECO:0000259" key="1">
    <source>
        <dbReference type="Pfam" id="PF00089"/>
    </source>
</evidence>
<evidence type="ECO:0000313" key="2">
    <source>
        <dbReference type="EMBL" id="GCB82414.1"/>
    </source>
</evidence>
<dbReference type="Gene3D" id="2.40.10.10">
    <property type="entry name" value="Trypsin-like serine proteases"/>
    <property type="match status" value="1"/>
</dbReference>
<organism evidence="2 3">
    <name type="scientific">Scyliorhinus torazame</name>
    <name type="common">Cloudy catshark</name>
    <name type="synonym">Catulus torazame</name>
    <dbReference type="NCBI Taxonomy" id="75743"/>
    <lineage>
        <taxon>Eukaryota</taxon>
        <taxon>Metazoa</taxon>
        <taxon>Chordata</taxon>
        <taxon>Craniata</taxon>
        <taxon>Vertebrata</taxon>
        <taxon>Chondrichthyes</taxon>
        <taxon>Elasmobranchii</taxon>
        <taxon>Galeomorphii</taxon>
        <taxon>Galeoidea</taxon>
        <taxon>Carcharhiniformes</taxon>
        <taxon>Scyliorhinidae</taxon>
        <taxon>Scyliorhinus</taxon>
    </lineage>
</organism>
<accession>A0A401QAJ6</accession>
<reference evidence="2 3" key="1">
    <citation type="journal article" date="2018" name="Nat. Ecol. Evol.">
        <title>Shark genomes provide insights into elasmobranch evolution and the origin of vertebrates.</title>
        <authorList>
            <person name="Hara Y"/>
            <person name="Yamaguchi K"/>
            <person name="Onimaru K"/>
            <person name="Kadota M"/>
            <person name="Koyanagi M"/>
            <person name="Keeley SD"/>
            <person name="Tatsumi K"/>
            <person name="Tanaka K"/>
            <person name="Motone F"/>
            <person name="Kageyama Y"/>
            <person name="Nozu R"/>
            <person name="Adachi N"/>
            <person name="Nishimura O"/>
            <person name="Nakagawa R"/>
            <person name="Tanegashima C"/>
            <person name="Kiyatake I"/>
            <person name="Matsumoto R"/>
            <person name="Murakumo K"/>
            <person name="Nishida K"/>
            <person name="Terakita A"/>
            <person name="Kuratani S"/>
            <person name="Sato K"/>
            <person name="Hyodo S Kuraku.S."/>
        </authorList>
    </citation>
    <scope>NUCLEOTIDE SEQUENCE [LARGE SCALE GENOMIC DNA]</scope>
</reference>
<name>A0A401QAJ6_SCYTO</name>
<dbReference type="AlphaFoldDB" id="A0A401QAJ6"/>
<comment type="caution">
    <text evidence="2">The sequence shown here is derived from an EMBL/GenBank/DDBJ whole genome shotgun (WGS) entry which is preliminary data.</text>
</comment>
<dbReference type="InterPro" id="IPR009003">
    <property type="entry name" value="Peptidase_S1_PA"/>
</dbReference>
<feature type="domain" description="Peptidase S1" evidence="1">
    <location>
        <begin position="12"/>
        <end position="71"/>
    </location>
</feature>
<dbReference type="GO" id="GO:0004252">
    <property type="term" value="F:serine-type endopeptidase activity"/>
    <property type="evidence" value="ECO:0007669"/>
    <property type="project" value="InterPro"/>
</dbReference>
<dbReference type="InterPro" id="IPR043504">
    <property type="entry name" value="Peptidase_S1_PA_chymotrypsin"/>
</dbReference>
<dbReference type="InterPro" id="IPR001254">
    <property type="entry name" value="Trypsin_dom"/>
</dbReference>
<proteinExistence type="predicted"/>
<dbReference type="SUPFAM" id="SSF50494">
    <property type="entry name" value="Trypsin-like serine proteases"/>
    <property type="match status" value="1"/>
</dbReference>
<dbReference type="GO" id="GO:0006508">
    <property type="term" value="P:proteolysis"/>
    <property type="evidence" value="ECO:0007669"/>
    <property type="project" value="InterPro"/>
</dbReference>
<evidence type="ECO:0000313" key="3">
    <source>
        <dbReference type="Proteomes" id="UP000288216"/>
    </source>
</evidence>